<sequence>MPRDWAVVVKSAAQNTPPSELAPRDVVWHSAHENHTLYSLEGVSSIVGARGDGRYLAITDTAWQTEPQNASPLRLQLWDLEQLEKGPRVLVDAPSMDTGERGNYIADAMVFIGDWFWFAYSDANGTHLDRLQLSTGEREHIADGLSYSGGNLAFWNGTVVATVDAQGPTGNTANAAGSAENEAGTKTRGEKLQQFDASSGEKLPLDERLAGLNFVSSFVATPHDLGLNSARSSKASPEYLVVTESVLSEGSGDVQWIIPATGEAKYVDPVASPAPEGWKIGQPVGEYLPVAVEEGTMALHLPSGNWCKLDAKIIGEGLHGPLLTAQS</sequence>
<proteinExistence type="predicted"/>
<protein>
    <submittedName>
        <fullName evidence="1">Uncharacterized protein</fullName>
    </submittedName>
</protein>
<keyword evidence="2" id="KW-1185">Reference proteome</keyword>
<reference evidence="2" key="1">
    <citation type="submission" date="2016-10" db="EMBL/GenBank/DDBJ databases">
        <authorList>
            <person name="Varghese N."/>
        </authorList>
    </citation>
    <scope>NUCLEOTIDE SEQUENCE [LARGE SCALE GENOMIC DNA]</scope>
    <source>
        <strain evidence="2">DSM 20639</strain>
    </source>
</reference>
<accession>A0A1G7AYW4</accession>
<organism evidence="1 2">
    <name type="scientific">Actinobaculum suis</name>
    <dbReference type="NCBI Taxonomy" id="1657"/>
    <lineage>
        <taxon>Bacteria</taxon>
        <taxon>Bacillati</taxon>
        <taxon>Actinomycetota</taxon>
        <taxon>Actinomycetes</taxon>
        <taxon>Actinomycetales</taxon>
        <taxon>Actinomycetaceae</taxon>
        <taxon>Actinobaculum</taxon>
    </lineage>
</organism>
<dbReference type="AlphaFoldDB" id="A0A1G7AYW4"/>
<evidence type="ECO:0000313" key="1">
    <source>
        <dbReference type="EMBL" id="SDE19767.1"/>
    </source>
</evidence>
<evidence type="ECO:0000313" key="2">
    <source>
        <dbReference type="Proteomes" id="UP000182744"/>
    </source>
</evidence>
<gene>
    <name evidence="1" type="ORF">SAMN05421878_103129</name>
</gene>
<dbReference type="EMBL" id="FNAU01000003">
    <property type="protein sequence ID" value="SDE19767.1"/>
    <property type="molecule type" value="Genomic_DNA"/>
</dbReference>
<dbReference type="Proteomes" id="UP000182744">
    <property type="component" value="Unassembled WGS sequence"/>
</dbReference>
<name>A0A1G7AYW4_9ACTO</name>